<dbReference type="InterPro" id="IPR036188">
    <property type="entry name" value="FAD/NAD-bd_sf"/>
</dbReference>
<dbReference type="GO" id="GO:0004174">
    <property type="term" value="F:electron-transferring-flavoprotein dehydrogenase activity"/>
    <property type="evidence" value="ECO:0007669"/>
    <property type="project" value="TreeGrafter"/>
</dbReference>
<comment type="similarity">
    <text evidence="1">Belongs to the FAD-dependent oxidoreductase family.</text>
</comment>
<evidence type="ECO:0000256" key="3">
    <source>
        <dbReference type="ARBA" id="ARBA00022827"/>
    </source>
</evidence>
<protein>
    <recommendedName>
        <fullName evidence="5">FAD/NAD(P)-binding domain-containing protein</fullName>
    </recommendedName>
</protein>
<dbReference type="GeneID" id="89972169"/>
<dbReference type="GO" id="GO:0050660">
    <property type="term" value="F:flavin adenine dinucleotide binding"/>
    <property type="evidence" value="ECO:0007669"/>
    <property type="project" value="TreeGrafter"/>
</dbReference>
<dbReference type="PANTHER" id="PTHR43735:SF3">
    <property type="entry name" value="FERROPTOSIS SUPPRESSOR PROTEIN 1"/>
    <property type="match status" value="1"/>
</dbReference>
<sequence>MPKTFLILGAGMTGLPLAHYVLKHYSAKHDLKVILVSRSEEFYWNIGAPRAAIPGQFTDEKVFFSIPKAFEKYNNQNFEFVLGTVKQWDPDASTVTLTSSEGLSRTLAYHTLLLATGSDYASKMPWKLVGTSHETHRALDKLRKEVDEASSIVIAGGGPTGVEFAGELGHEFAKAGKKSVILVITESHPLESKNLEATRLAARRELEKLRIKIISNARITERTTKNGVTFLTLTKVDGSTEILETDLFVPTWGVTSNTSFAPSSLREQNGRLKVTQSLRAPGYDNVFLAGDAADADCYAATIREPQIRYLATAIGQYLEGGVVSKYCLEIKVGLAASIGPGRGVGQMGSFNMWSFLVWFYKSRHMCTNVAPEYVAGDRLILGSF</sequence>
<evidence type="ECO:0000313" key="6">
    <source>
        <dbReference type="EMBL" id="KAK5049871.1"/>
    </source>
</evidence>
<keyword evidence="4" id="KW-0560">Oxidoreductase</keyword>
<feature type="domain" description="FAD/NAD(P)-binding" evidence="5">
    <location>
        <begin position="5"/>
        <end position="302"/>
    </location>
</feature>
<dbReference type="SUPFAM" id="SSF51905">
    <property type="entry name" value="FAD/NAD(P)-binding domain"/>
    <property type="match status" value="1"/>
</dbReference>
<keyword evidence="7" id="KW-1185">Reference proteome</keyword>
<evidence type="ECO:0000313" key="7">
    <source>
        <dbReference type="Proteomes" id="UP001358417"/>
    </source>
</evidence>
<gene>
    <name evidence="6" type="ORF">LTR84_003989</name>
</gene>
<keyword evidence="3" id="KW-0274">FAD</keyword>
<dbReference type="GO" id="GO:0005737">
    <property type="term" value="C:cytoplasm"/>
    <property type="evidence" value="ECO:0007669"/>
    <property type="project" value="TreeGrafter"/>
</dbReference>
<dbReference type="Proteomes" id="UP001358417">
    <property type="component" value="Unassembled WGS sequence"/>
</dbReference>
<dbReference type="RefSeq" id="XP_064704681.1">
    <property type="nucleotide sequence ID" value="XM_064847569.1"/>
</dbReference>
<evidence type="ECO:0000256" key="4">
    <source>
        <dbReference type="ARBA" id="ARBA00023002"/>
    </source>
</evidence>
<evidence type="ECO:0000256" key="1">
    <source>
        <dbReference type="ARBA" id="ARBA00006442"/>
    </source>
</evidence>
<organism evidence="6 7">
    <name type="scientific">Exophiala bonariae</name>
    <dbReference type="NCBI Taxonomy" id="1690606"/>
    <lineage>
        <taxon>Eukaryota</taxon>
        <taxon>Fungi</taxon>
        <taxon>Dikarya</taxon>
        <taxon>Ascomycota</taxon>
        <taxon>Pezizomycotina</taxon>
        <taxon>Eurotiomycetes</taxon>
        <taxon>Chaetothyriomycetidae</taxon>
        <taxon>Chaetothyriales</taxon>
        <taxon>Herpotrichiellaceae</taxon>
        <taxon>Exophiala</taxon>
    </lineage>
</organism>
<dbReference type="EMBL" id="JAVRRD010000018">
    <property type="protein sequence ID" value="KAK5049871.1"/>
    <property type="molecule type" value="Genomic_DNA"/>
</dbReference>
<name>A0AAV9N537_9EURO</name>
<dbReference type="PANTHER" id="PTHR43735">
    <property type="entry name" value="APOPTOSIS-INDUCING FACTOR 1"/>
    <property type="match status" value="1"/>
</dbReference>
<proteinExistence type="inferred from homology"/>
<reference evidence="6 7" key="1">
    <citation type="submission" date="2023-08" db="EMBL/GenBank/DDBJ databases">
        <title>Black Yeasts Isolated from many extreme environments.</title>
        <authorList>
            <person name="Coleine C."/>
            <person name="Stajich J.E."/>
            <person name="Selbmann L."/>
        </authorList>
    </citation>
    <scope>NUCLEOTIDE SEQUENCE [LARGE SCALE GENOMIC DNA]</scope>
    <source>
        <strain evidence="6 7">CCFEE 5792</strain>
    </source>
</reference>
<dbReference type="AlphaFoldDB" id="A0AAV9N537"/>
<dbReference type="PRINTS" id="PR00368">
    <property type="entry name" value="FADPNR"/>
</dbReference>
<accession>A0AAV9N537</accession>
<keyword evidence="2" id="KW-0285">Flavoprotein</keyword>
<dbReference type="InterPro" id="IPR023753">
    <property type="entry name" value="FAD/NAD-binding_dom"/>
</dbReference>
<comment type="caution">
    <text evidence="6">The sequence shown here is derived from an EMBL/GenBank/DDBJ whole genome shotgun (WGS) entry which is preliminary data.</text>
</comment>
<dbReference type="PRINTS" id="PR00469">
    <property type="entry name" value="PNDRDTASEII"/>
</dbReference>
<evidence type="ECO:0000259" key="5">
    <source>
        <dbReference type="Pfam" id="PF07992"/>
    </source>
</evidence>
<evidence type="ECO:0000256" key="2">
    <source>
        <dbReference type="ARBA" id="ARBA00022630"/>
    </source>
</evidence>
<dbReference type="Pfam" id="PF07992">
    <property type="entry name" value="Pyr_redox_2"/>
    <property type="match status" value="1"/>
</dbReference>
<dbReference type="Gene3D" id="3.50.50.100">
    <property type="match status" value="1"/>
</dbReference>